<dbReference type="Pfam" id="PF23271">
    <property type="entry name" value="HEAT_GCN1"/>
    <property type="match status" value="1"/>
</dbReference>
<sequence length="2642" mass="284884">MPAPPPGGVEDALPTPLVPDDSPKEVENGEAPAKDASSKVASVATHTIGYNAAELVPDIGQIFWSLPIYEDRKSQLAVEHAISRGLKEGSFLKSFTGALVQTAERSVKNSADSVCYKLLRWSCLLIRESPSLLSAKTAFSRLAAVQSSLLTVLLRGSFRVQRASRHVVCHLLSEVENIFDCYVAELQGSLPSPENSSGIINVLLGYMTKAPEHLEKHRAFFLELYLRLVLNSREKPSKVVGEAFRPLIKMLSHDEFGKTVVPTAVKMLRRNPELIMESVSLLLQAITLDLSKYAGEFIPIILPQARHSDEGRRKEAIDAISALAEQSSDMDAIAAMFQSIKAVLGGSEGKLTFPYQRVGLINAIQALSIAKAGKGVNALAGTISTYLMSLYKDDGNEEVRLVILVTLGVWLSKAGETLPAGVVSFFPTGLKEKEVLRRAHLRCLRVSSRNTAVPIQLQNLVEPLTQIVKNSVSKPAQRVEGIYAWLLLSRMSAVDVRADDRLSKEKFWSMVLQANSVLLSPSLVAKFSTEDCVVCTELTESVVLSHPSRLTENSDGAAVLFQLLVYLLWHSQRSVREAASAVVSRIHRASSSWSEALFKSFVDWLPLLDDRLAAQKVSVAAEGTSADASQLYVPAGEFLTKALLSVCSPTFGSSADICAQLLLVSHNPCIARGARKNVTWKALVKMFKKQNVNICSTLASAPDVVCKVLMGSNGLMSKRITESQAAIFALATAMQAFPIEFFPQFVMETERLGDKSAHDSLTEKDIKIFRTPEGVLSTEQGVYVAELVMDKNIRGSRGRFKMYDDPEDEPPSKEPLKPAPAARQVGLKKDIGTGRKDGPKSVKKLGEGDKAKSAKEEARELQLKEETLVRSKVQLIKERLTLVLAALGTAVAANPSYSHDQLPDLVERTLPLLDSPIVQLEAFEAIEKFTSCVTHSLRPLGPDLAAALRLIAITAPSVLNELDASAKPDPKGKPGVVERAVAGLAAACKDGPLPAASFAVVFPIVEKVLMSPKKTKLHDDLLRVLLLHCSPNIPLPRLRMISVLYHVLGCVPAYQTIIVTMLNDLCRGLDANELSEALSGLYSEHVHVRAVCLSAVQHVPSLVRGKAVVCDKTTTALWMAMNDPDKSVVEAAEEVWDLYGHDLGTDYAPGLIQALVHVNFNVRLAAAEGLAAAMDEYPNTIQETLSSLFSVYIRDLPIGHGETDPTWPGRQGVALALLAAADVLTVRDLPVVATFLISRALADSNTDVRFRMVEAGVAIIDKQGKDNVGLLLPIFENYLDKKSADEERYDLVREGVVIFMGALAKHLSKEDPKISVVLERLLEVLNTPSESVQRAVSNCLPPLMPSQQDNAQALITKLLDRLMKSEKYGERRGAAFGLAGVVKGLGLSSLKKYGIMDALKTGVEDKNSARAREGALGGFECLCEKLGRVFEPYVIQILPVLLVCFSDQVIAVREAAEAAARAIMAQLSGQGVKLVLPALMKGLEDKAWRTKQGSVQLLGAMAFCAPTQLSQCLPTIVPKLSEVLTDTHPKVQSAAQTALQQVGSVIRNPEIAALVPTLLVGIADPNEHTKSCLELLLQTTFVNSVDAPSLALLVPIVHRGLRERSAETKKKAAQIVGNMCSLVTEHKDMLPYLSLLLPEVKKVLVDPIPEVRTVAARALGSLIRGMGEENFQDLVPWLLETLKSENSSVERSGAAQGLSEVLAALGTEYFEALLPDIIQNCSHQRAAVRDGYLTLFKYLPSALGPTFQKYLQRVLPAILDGLADENESVRDAALSSGHVLVEHYATTSLPLLLPAVEEGIFNDSWRIRQSSVELLGDLLFKVAGTSGKVVLEGGSDDEGASTEAHGRAIVEILGKERRNEVLAAVYMVRSDVSLTVRQAALHVWKTIVANTPKTLKEIMPVLMSTLISSLASTSSERRQVAGRSLGELVRKLGDRVLPSIIPILSKGLQDPIGSTRQGVCIGLSEVMASAGKHQLLAYMSDLIPTIRTALCDSAPEVREAAGLAFSTLFKSAGLQAVDEIVPALLHALEDENTSATALDGLKQILSVRTAAVLPHILPKLVRPPLTAFNAHALAALAEVAGSGLNTHLSTVLPSLISSMGEYDENIAPLARKAAETVAMAVDFEGLDSLIGEIVKGLGDPQAPVRRSSAYLCGFFFKNTKLDLEEEVPNLMTMLIVMLTDNDESTVKAAWEALACVTGTIPKENLPSYIKVVRDAVSTGRDKERRKRKGGPLTLPGFCLPKALQPVLQIFLQGLMSGSAELREQAAEGLGELIDVTSEAALKPFVVPITGPLIRIIGDRFPWQVKSAILATLGIIISKGGIALKPFLPQLQTTFIKCLQDNTRAVRARAAWALGKLTSLSARVDPLVGDLLAGLQASEGGVREAMLTALKGVMKYAGKNVSHPVLERIVAALQELLPSDEDDVRGLSARTLGIVSQYLGDAELGKLVESVATTSSSSSWALRHGTTLVLASVLRHSVSRVSNSANLQSTVVGGIKIRAKDDKVPVREAAAKALGRFLVFRVKDASSRSELLPVLATLLRDDSSDVRRKALSALKSIAKANAEALSSYLPTLGPAVGDCLKDSSTSVRLAAERCAAHLFQLAKGGDNVQAAQKYITGLDARRISKQPEFSDASEDSEGDTPQG</sequence>
<dbReference type="FunFam" id="1.25.10.10:FF:000090">
    <property type="entry name" value="eIF-2-alpha kinase activator GCN1"/>
    <property type="match status" value="1"/>
</dbReference>
<keyword evidence="8" id="KW-1185">Reference proteome</keyword>
<dbReference type="InterPro" id="IPR011989">
    <property type="entry name" value="ARM-like"/>
</dbReference>
<dbReference type="Gene3D" id="1.25.10.10">
    <property type="entry name" value="Leucine-rich Repeat Variant"/>
    <property type="match status" value="9"/>
</dbReference>
<reference evidence="7 8" key="1">
    <citation type="submission" date="2024-09" db="EMBL/GenBank/DDBJ databases">
        <title>Chromosome-scale assembly of Riccia fluitans.</title>
        <authorList>
            <person name="Paukszto L."/>
            <person name="Sawicki J."/>
            <person name="Karawczyk K."/>
            <person name="Piernik-Szablinska J."/>
            <person name="Szczecinska M."/>
            <person name="Mazdziarz M."/>
        </authorList>
    </citation>
    <scope>NUCLEOTIDE SEQUENCE [LARGE SCALE GENOMIC DNA]</scope>
    <source>
        <strain evidence="7">Rf_01</strain>
        <tissue evidence="7">Aerial parts of the thallus</tissue>
    </source>
</reference>
<feature type="repeat" description="HEAT" evidence="4">
    <location>
        <begin position="1516"/>
        <end position="1554"/>
    </location>
</feature>
<keyword evidence="2" id="KW-0597">Phosphoprotein</keyword>
<feature type="repeat" description="HEAT" evidence="4">
    <location>
        <begin position="2408"/>
        <end position="2446"/>
    </location>
</feature>
<dbReference type="Pfam" id="PF24987">
    <property type="entry name" value="HEAT_EF3_N"/>
    <property type="match status" value="1"/>
</dbReference>
<feature type="repeat" description="HEAT" evidence="4">
    <location>
        <begin position="1982"/>
        <end position="2019"/>
    </location>
</feature>
<dbReference type="Pfam" id="PF25786">
    <property type="entry name" value="HEAT_GCN1_C"/>
    <property type="match status" value="1"/>
</dbReference>
<dbReference type="PANTHER" id="PTHR23346:SF7">
    <property type="entry name" value="STALLED RIBOSOME SENSOR GCN1"/>
    <property type="match status" value="1"/>
</dbReference>
<organism evidence="7 8">
    <name type="scientific">Riccia fluitans</name>
    <dbReference type="NCBI Taxonomy" id="41844"/>
    <lineage>
        <taxon>Eukaryota</taxon>
        <taxon>Viridiplantae</taxon>
        <taxon>Streptophyta</taxon>
        <taxon>Embryophyta</taxon>
        <taxon>Marchantiophyta</taxon>
        <taxon>Marchantiopsida</taxon>
        <taxon>Marchantiidae</taxon>
        <taxon>Marchantiales</taxon>
        <taxon>Ricciaceae</taxon>
        <taxon>Riccia</taxon>
    </lineage>
</organism>
<dbReference type="Pfam" id="PF24993">
    <property type="entry name" value="GNC1_N"/>
    <property type="match status" value="1"/>
</dbReference>
<accession>A0ABD1Y3V3</accession>
<evidence type="ECO:0000259" key="6">
    <source>
        <dbReference type="SMART" id="SM01349"/>
    </source>
</evidence>
<feature type="repeat" description="HEAT" evidence="4">
    <location>
        <begin position="1674"/>
        <end position="1713"/>
    </location>
</feature>
<dbReference type="PANTHER" id="PTHR23346">
    <property type="entry name" value="TRANSLATIONAL ACTIVATOR GCN1-RELATED"/>
    <property type="match status" value="1"/>
</dbReference>
<evidence type="ECO:0000313" key="7">
    <source>
        <dbReference type="EMBL" id="KAL2620392.1"/>
    </source>
</evidence>
<comment type="similarity">
    <text evidence="1">Belongs to the GCN1 family.</text>
</comment>
<dbReference type="PROSITE" id="PS50077">
    <property type="entry name" value="HEAT_REPEAT"/>
    <property type="match status" value="7"/>
</dbReference>
<dbReference type="InterPro" id="IPR004155">
    <property type="entry name" value="PBS_lyase_HEAT"/>
</dbReference>
<protein>
    <recommendedName>
        <fullName evidence="6">TOG domain-containing protein</fullName>
    </recommendedName>
</protein>
<keyword evidence="3" id="KW-0677">Repeat</keyword>
<evidence type="ECO:0000256" key="5">
    <source>
        <dbReference type="SAM" id="MobiDB-lite"/>
    </source>
</evidence>
<dbReference type="EMBL" id="JBHFFA010000006">
    <property type="protein sequence ID" value="KAL2620392.1"/>
    <property type="molecule type" value="Genomic_DNA"/>
</dbReference>
<dbReference type="FunFam" id="1.25.10.10:FF:000162">
    <property type="entry name" value="GCN1, eIF2 alpha kinase activator homolog"/>
    <property type="match status" value="1"/>
</dbReference>
<evidence type="ECO:0000256" key="4">
    <source>
        <dbReference type="PROSITE-ProRule" id="PRU00103"/>
    </source>
</evidence>
<gene>
    <name evidence="7" type="ORF">R1flu_000597</name>
</gene>
<comment type="caution">
    <text evidence="7">The sequence shown here is derived from an EMBL/GenBank/DDBJ whole genome shotgun (WGS) entry which is preliminary data.</text>
</comment>
<evidence type="ECO:0000313" key="8">
    <source>
        <dbReference type="Proteomes" id="UP001605036"/>
    </source>
</evidence>
<proteinExistence type="inferred from homology"/>
<dbReference type="Pfam" id="PF13513">
    <property type="entry name" value="HEAT_EZ"/>
    <property type="match status" value="1"/>
</dbReference>
<dbReference type="InterPro" id="IPR016024">
    <property type="entry name" value="ARM-type_fold"/>
</dbReference>
<feature type="domain" description="TOG" evidence="6">
    <location>
        <begin position="1344"/>
        <end position="1575"/>
    </location>
</feature>
<dbReference type="Proteomes" id="UP001605036">
    <property type="component" value="Unassembled WGS sequence"/>
</dbReference>
<feature type="compositionally biased region" description="Basic and acidic residues" evidence="5">
    <location>
        <begin position="21"/>
        <end position="37"/>
    </location>
</feature>
<feature type="domain" description="TOG" evidence="6">
    <location>
        <begin position="2242"/>
        <end position="2458"/>
    </location>
</feature>
<dbReference type="SUPFAM" id="SSF48371">
    <property type="entry name" value="ARM repeat"/>
    <property type="match status" value="4"/>
</dbReference>
<dbReference type="InterPro" id="IPR056810">
    <property type="entry name" value="GNC1-like_N"/>
</dbReference>
<feature type="region of interest" description="Disordered" evidence="5">
    <location>
        <begin position="1"/>
        <end position="38"/>
    </location>
</feature>
<dbReference type="SMART" id="SM01349">
    <property type="entry name" value="TOG"/>
    <property type="match status" value="3"/>
</dbReference>
<dbReference type="SMART" id="SM00567">
    <property type="entry name" value="EZ_HEAT"/>
    <property type="match status" value="4"/>
</dbReference>
<evidence type="ECO:0000256" key="2">
    <source>
        <dbReference type="ARBA" id="ARBA00022553"/>
    </source>
</evidence>
<evidence type="ECO:0000256" key="1">
    <source>
        <dbReference type="ARBA" id="ARBA00007366"/>
    </source>
</evidence>
<name>A0ABD1Y3V3_9MARC</name>
<dbReference type="FunFam" id="1.25.10.10:FF:000096">
    <property type="entry name" value="eIF-2-alpha kinase activator gcn1"/>
    <property type="match status" value="1"/>
</dbReference>
<feature type="region of interest" description="Disordered" evidence="5">
    <location>
        <begin position="798"/>
        <end position="855"/>
    </location>
</feature>
<feature type="repeat" description="HEAT" evidence="4">
    <location>
        <begin position="1754"/>
        <end position="1789"/>
    </location>
</feature>
<dbReference type="InterPro" id="IPR034085">
    <property type="entry name" value="TOG"/>
</dbReference>
<evidence type="ECO:0000256" key="3">
    <source>
        <dbReference type="ARBA" id="ARBA00022737"/>
    </source>
</evidence>
<feature type="repeat" description="HEAT" evidence="4">
    <location>
        <begin position="2530"/>
        <end position="2568"/>
    </location>
</feature>
<feature type="domain" description="TOG" evidence="6">
    <location>
        <begin position="1664"/>
        <end position="1919"/>
    </location>
</feature>
<dbReference type="InterPro" id="IPR021133">
    <property type="entry name" value="HEAT_type_2"/>
</dbReference>
<dbReference type="Pfam" id="PF24984">
    <property type="entry name" value="HEAT_EF3_GNC1"/>
    <property type="match status" value="1"/>
</dbReference>
<feature type="compositionally biased region" description="Basic and acidic residues" evidence="5">
    <location>
        <begin position="827"/>
        <end position="855"/>
    </location>
</feature>
<dbReference type="InterPro" id="IPR057546">
    <property type="entry name" value="HEAT_GCN1"/>
</dbReference>
<feature type="repeat" description="HEAT" evidence="4">
    <location>
        <begin position="1636"/>
        <end position="1674"/>
    </location>
</feature>